<evidence type="ECO:0000256" key="3">
    <source>
        <dbReference type="ARBA" id="ARBA00022755"/>
    </source>
</evidence>
<evidence type="ECO:0000313" key="7">
    <source>
        <dbReference type="Proteomes" id="UP001464891"/>
    </source>
</evidence>
<evidence type="ECO:0000256" key="4">
    <source>
        <dbReference type="HAMAP-Rule" id="MF_01930"/>
    </source>
</evidence>
<name>A0ABV0J4S9_9CYAN</name>
<protein>
    <recommendedName>
        <fullName evidence="4">Phosphoribosylglycinamide formyltransferase</fullName>
        <ecNumber evidence="4">2.1.2.2</ecNumber>
    </recommendedName>
    <alternativeName>
        <fullName evidence="4">5'-phosphoribosylglycinamide transformylase</fullName>
    </alternativeName>
    <alternativeName>
        <fullName evidence="4">GAR transformylase</fullName>
        <shortName evidence="4">GART</shortName>
    </alternativeName>
</protein>
<dbReference type="RefSeq" id="WP_190431730.1">
    <property type="nucleotide sequence ID" value="NZ_JAMPKM010000001.1"/>
</dbReference>
<dbReference type="Gene3D" id="3.40.50.170">
    <property type="entry name" value="Formyl transferase, N-terminal domain"/>
    <property type="match status" value="1"/>
</dbReference>
<keyword evidence="3 4" id="KW-0658">Purine biosynthesis</keyword>
<feature type="binding site" evidence="4">
    <location>
        <begin position="46"/>
        <end position="48"/>
    </location>
    <ligand>
        <name>N(1)-(5-phospho-beta-D-ribosyl)glycinamide</name>
        <dbReference type="ChEBI" id="CHEBI:143788"/>
    </ligand>
</feature>
<comment type="caution">
    <text evidence="4">Lacks conserved residue(s) required for the propagation of feature annotation.</text>
</comment>
<sequence>MTSHSAVPTSSPDSIPSLVSPILVASTFATPAATPLRLGVMASGSGSNFEAIAQAIADGQLHAKIPVLICNNRNAKALERAERWGIPSVLLDHRTFASREDLDRQIAETLKQHGVEWVIMAGWMRRVTQVLIDAFPDQMLNIHPSLLPSFPGIRAVEQALQSGVKISGCTVHYVHLEVDSGPIVMQAAVPILAEDTPATLQARIQVQEHRIFPPAIALAAAQKAGVDPTTFFSPLANHKVS</sequence>
<dbReference type="EMBL" id="JAMPKM010000001">
    <property type="protein sequence ID" value="MEP0816051.1"/>
    <property type="molecule type" value="Genomic_DNA"/>
</dbReference>
<dbReference type="PANTHER" id="PTHR43369">
    <property type="entry name" value="PHOSPHORIBOSYLGLYCINAMIDE FORMYLTRANSFERASE"/>
    <property type="match status" value="1"/>
</dbReference>
<gene>
    <name evidence="4 6" type="primary">purN</name>
    <name evidence="6" type="ORF">NC998_02960</name>
</gene>
<accession>A0ABV0J4S9</accession>
<keyword evidence="7" id="KW-1185">Reference proteome</keyword>
<dbReference type="InterPro" id="IPR036477">
    <property type="entry name" value="Formyl_transf_N_sf"/>
</dbReference>
<dbReference type="InterPro" id="IPR002376">
    <property type="entry name" value="Formyl_transf_N"/>
</dbReference>
<proteinExistence type="inferred from homology"/>
<evidence type="ECO:0000256" key="1">
    <source>
        <dbReference type="ARBA" id="ARBA00005054"/>
    </source>
</evidence>
<comment type="similarity">
    <text evidence="4">Belongs to the GART family.</text>
</comment>
<feature type="binding site" evidence="4">
    <location>
        <position position="141"/>
    </location>
    <ligand>
        <name>(6R)-10-formyltetrahydrofolate</name>
        <dbReference type="ChEBI" id="CHEBI:195366"/>
    </ligand>
</feature>
<dbReference type="Proteomes" id="UP001464891">
    <property type="component" value="Unassembled WGS sequence"/>
</dbReference>
<comment type="caution">
    <text evidence="6">The sequence shown here is derived from an EMBL/GenBank/DDBJ whole genome shotgun (WGS) entry which is preliminary data.</text>
</comment>
<keyword evidence="2 4" id="KW-0808">Transferase</keyword>
<comment type="catalytic activity">
    <reaction evidence="4">
        <text>N(1)-(5-phospho-beta-D-ribosyl)glycinamide + (6R)-10-formyltetrahydrofolate = N(2)-formyl-N(1)-(5-phospho-beta-D-ribosyl)glycinamide + (6S)-5,6,7,8-tetrahydrofolate + H(+)</text>
        <dbReference type="Rhea" id="RHEA:15053"/>
        <dbReference type="ChEBI" id="CHEBI:15378"/>
        <dbReference type="ChEBI" id="CHEBI:57453"/>
        <dbReference type="ChEBI" id="CHEBI:143788"/>
        <dbReference type="ChEBI" id="CHEBI:147286"/>
        <dbReference type="ChEBI" id="CHEBI:195366"/>
        <dbReference type="EC" id="2.1.2.2"/>
    </reaction>
</comment>
<dbReference type="InterPro" id="IPR004607">
    <property type="entry name" value="GART"/>
</dbReference>
<comment type="pathway">
    <text evidence="1 4">Purine metabolism; IMP biosynthesis via de novo pathway; N(2)-formyl-N(1)-(5-phospho-D-ribosyl)glycinamide from N(1)-(5-phospho-D-ribosyl)glycinamide (10-formyl THF route): step 1/1.</text>
</comment>
<dbReference type="NCBIfam" id="TIGR00639">
    <property type="entry name" value="PurN"/>
    <property type="match status" value="1"/>
</dbReference>
<feature type="domain" description="Formyl transferase N-terminal" evidence="5">
    <location>
        <begin position="37"/>
        <end position="216"/>
    </location>
</feature>
<reference evidence="6 7" key="1">
    <citation type="submission" date="2022-04" db="EMBL/GenBank/DDBJ databases">
        <title>Positive selection, recombination, and allopatry shape intraspecific diversity of widespread and dominant cyanobacteria.</title>
        <authorList>
            <person name="Wei J."/>
            <person name="Shu W."/>
            <person name="Hu C."/>
        </authorList>
    </citation>
    <scope>NUCLEOTIDE SEQUENCE [LARGE SCALE GENOMIC DNA]</scope>
    <source>
        <strain evidence="6 7">GB2-A4</strain>
    </source>
</reference>
<dbReference type="PIRSF" id="PIRSF036480">
    <property type="entry name" value="FormyFH4_hydr"/>
    <property type="match status" value="1"/>
</dbReference>
<dbReference type="EC" id="2.1.2.2" evidence="4"/>
<evidence type="ECO:0000256" key="2">
    <source>
        <dbReference type="ARBA" id="ARBA00022679"/>
    </source>
</evidence>
<evidence type="ECO:0000313" key="6">
    <source>
        <dbReference type="EMBL" id="MEP0816051.1"/>
    </source>
</evidence>
<feature type="binding site" evidence="4">
    <location>
        <position position="99"/>
    </location>
    <ligand>
        <name>(6R)-10-formyltetrahydrofolate</name>
        <dbReference type="ChEBI" id="CHEBI:195366"/>
    </ligand>
</feature>
<dbReference type="SUPFAM" id="SSF53328">
    <property type="entry name" value="Formyltransferase"/>
    <property type="match status" value="1"/>
</dbReference>
<comment type="function">
    <text evidence="4">Catalyzes the transfer of a formyl group from 10-formyltetrahydrofolate to 5-phospho-ribosyl-glycinamide (GAR), producing 5-phospho-ribosyl-N-formylglycinamide (FGAR) and tetrahydrofolate.</text>
</comment>
<dbReference type="Pfam" id="PF00551">
    <property type="entry name" value="Formyl_trans_N"/>
    <property type="match status" value="1"/>
</dbReference>
<dbReference type="GO" id="GO:0004644">
    <property type="term" value="F:phosphoribosylglycinamide formyltransferase activity"/>
    <property type="evidence" value="ECO:0007669"/>
    <property type="project" value="UniProtKB-EC"/>
</dbReference>
<dbReference type="CDD" id="cd08645">
    <property type="entry name" value="FMT_core_GART"/>
    <property type="match status" value="1"/>
</dbReference>
<dbReference type="HAMAP" id="MF_01930">
    <property type="entry name" value="PurN"/>
    <property type="match status" value="1"/>
</dbReference>
<evidence type="ECO:0000259" key="5">
    <source>
        <dbReference type="Pfam" id="PF00551"/>
    </source>
</evidence>
<organism evidence="6 7">
    <name type="scientific">Trichocoleus desertorum GB2-A4</name>
    <dbReference type="NCBI Taxonomy" id="2933944"/>
    <lineage>
        <taxon>Bacteria</taxon>
        <taxon>Bacillati</taxon>
        <taxon>Cyanobacteriota</taxon>
        <taxon>Cyanophyceae</taxon>
        <taxon>Leptolyngbyales</taxon>
        <taxon>Trichocoleusaceae</taxon>
        <taxon>Trichocoleus</taxon>
    </lineage>
</organism>
<dbReference type="PANTHER" id="PTHR43369:SF2">
    <property type="entry name" value="PHOSPHORIBOSYLGLYCINAMIDE FORMYLTRANSFERASE"/>
    <property type="match status" value="1"/>
</dbReference>
<feature type="site" description="Raises pKa of active site His" evidence="4">
    <location>
        <position position="179"/>
    </location>
</feature>
<feature type="active site" description="Proton donor" evidence="4">
    <location>
        <position position="143"/>
    </location>
</feature>